<name>A0A9P4N5C2_9PLEO</name>
<evidence type="ECO:0000313" key="3">
    <source>
        <dbReference type="EMBL" id="KAF2259256.1"/>
    </source>
</evidence>
<dbReference type="Gene3D" id="1.10.405.10">
    <property type="entry name" value="Guanine Nucleotide Dissociation Inhibitor, domain 1"/>
    <property type="match status" value="1"/>
</dbReference>
<dbReference type="SUPFAM" id="SSF51905">
    <property type="entry name" value="FAD/NAD(P)-binding domain"/>
    <property type="match status" value="1"/>
</dbReference>
<gene>
    <name evidence="3" type="ORF">CC78DRAFT_586167</name>
</gene>
<dbReference type="InterPro" id="IPR050281">
    <property type="entry name" value="Flavin_monoamine_oxidase"/>
</dbReference>
<protein>
    <recommendedName>
        <fullName evidence="2">Amine oxidase domain-containing protein</fullName>
    </recommendedName>
</protein>
<dbReference type="GO" id="GO:0001716">
    <property type="term" value="F:L-amino-acid oxidase activity"/>
    <property type="evidence" value="ECO:0007669"/>
    <property type="project" value="TreeGrafter"/>
</dbReference>
<dbReference type="AlphaFoldDB" id="A0A9P4N5C2"/>
<evidence type="ECO:0000259" key="2">
    <source>
        <dbReference type="Pfam" id="PF01593"/>
    </source>
</evidence>
<dbReference type="Pfam" id="PF01593">
    <property type="entry name" value="Amino_oxidase"/>
    <property type="match status" value="1"/>
</dbReference>
<dbReference type="Proteomes" id="UP000800093">
    <property type="component" value="Unassembled WGS sequence"/>
</dbReference>
<dbReference type="PANTHER" id="PTHR10742:SF342">
    <property type="entry name" value="AMINE OXIDASE"/>
    <property type="match status" value="1"/>
</dbReference>
<dbReference type="EMBL" id="ML986714">
    <property type="protein sequence ID" value="KAF2259256.1"/>
    <property type="molecule type" value="Genomic_DNA"/>
</dbReference>
<feature type="domain" description="Amine oxidase" evidence="2">
    <location>
        <begin position="157"/>
        <end position="648"/>
    </location>
</feature>
<feature type="region of interest" description="Disordered" evidence="1">
    <location>
        <begin position="1"/>
        <end position="36"/>
    </location>
</feature>
<reference evidence="4" key="1">
    <citation type="journal article" date="2020" name="Stud. Mycol.">
        <title>101 Dothideomycetes genomes: A test case for predicting lifestyles and emergence of pathogens.</title>
        <authorList>
            <person name="Haridas S."/>
            <person name="Albert R."/>
            <person name="Binder M."/>
            <person name="Bloem J."/>
            <person name="LaButti K."/>
            <person name="Salamov A."/>
            <person name="Andreopoulos B."/>
            <person name="Baker S."/>
            <person name="Barry K."/>
            <person name="Bills G."/>
            <person name="Bluhm B."/>
            <person name="Cannon C."/>
            <person name="Castanera R."/>
            <person name="Culley D."/>
            <person name="Daum C."/>
            <person name="Ezra D."/>
            <person name="Gonzalez J."/>
            <person name="Henrissat B."/>
            <person name="Kuo A."/>
            <person name="Liang C."/>
            <person name="Lipzen A."/>
            <person name="Lutzoni F."/>
            <person name="Magnuson J."/>
            <person name="Mondo S."/>
            <person name="Nolan M."/>
            <person name="Ohm R."/>
            <person name="Pangilinan J."/>
            <person name="Park H.-J."/>
            <person name="Ramirez L."/>
            <person name="Alfaro M."/>
            <person name="Sun H."/>
            <person name="Tritt A."/>
            <person name="Yoshinaga Y."/>
            <person name="Zwiers L.-H."/>
            <person name="Turgeon B."/>
            <person name="Goodwin S."/>
            <person name="Spatafora J."/>
            <person name="Crous P."/>
            <person name="Grigoriev I."/>
        </authorList>
    </citation>
    <scope>NUCLEOTIDE SEQUENCE [LARGE SCALE GENOMIC DNA]</scope>
    <source>
        <strain evidence="4">CBS 304.66</strain>
    </source>
</reference>
<feature type="compositionally biased region" description="Low complexity" evidence="1">
    <location>
        <begin position="94"/>
        <end position="106"/>
    </location>
</feature>
<keyword evidence="4" id="KW-1185">Reference proteome</keyword>
<sequence length="732" mass="79858">MSRRTQPVLDLGDAPTLPTSSSKPKVHAHTRREVTSPSTAPLLGFLLHFAKNDLDYLDVIKKTDSKKLWSIGRKSIPKFCAPCPPDSDSDSDDGGSSNDSGSTDDGGASDDGTEASDDSEIQDESAQDQDQLLGIVNGTGLPSLTKTYDVTIVGGGVSGLVAAYELKRSGFNVHILEASSRVGGRVITFREPFFAPGLHAEGGAMRIPQNHYLLHAYIQNFDIDSLFEFEMENKFIYFSGYLGGSTLTYDDFDRKLVNEETELLKLFPNLTADERGKTCDVLFFAAVAPVVALFKEAYSADGTESEKIHNAYQAVTDAYDKYSLRSYLKEVAQWSPDALRLFDLGNAHVVFENAFIESWKDAFLSSNKAGAGAKMTQLQNGMDQVPKAFLGQGNAPLADDVTYGARVTNIADINQSGDTTAGVRIDYETGAGDQFSRTSDFVVLAVPYTAQRAITKSRPFSPVVEQAIRDVRYIEITKILLQYQTRWWEKVFNDHSQGTDGGLVSDLPIRYTMFPKKDGNLQFENTNRGAVMAAYTFQQDATILGSMSAERQVRVAAKNLDQIFPSANSLQLLEVGVSQVFPSDELAGGSAFCYFAPGQKSEYLETMCQPAWPYPEDSKNFRVFFAGEHASYTHGWIQGAMESGLRCCHSAKATNEDYVSQYQLADSIPSGQTISEATPADSGRESPARYLTRSVQEPVGHSPTSAIEPFMHVVLAAPASATATGDLCCATL</sequence>
<dbReference type="PANTHER" id="PTHR10742">
    <property type="entry name" value="FLAVIN MONOAMINE OXIDASE"/>
    <property type="match status" value="1"/>
</dbReference>
<accession>A0A9P4N5C2</accession>
<dbReference type="InterPro" id="IPR002937">
    <property type="entry name" value="Amino_oxidase"/>
</dbReference>
<comment type="caution">
    <text evidence="3">The sequence shown here is derived from an EMBL/GenBank/DDBJ whole genome shotgun (WGS) entry which is preliminary data.</text>
</comment>
<proteinExistence type="predicted"/>
<dbReference type="GO" id="GO:0009063">
    <property type="term" value="P:amino acid catabolic process"/>
    <property type="evidence" value="ECO:0007669"/>
    <property type="project" value="TreeGrafter"/>
</dbReference>
<dbReference type="Gene3D" id="1.10.10.1620">
    <property type="match status" value="1"/>
</dbReference>
<dbReference type="SUPFAM" id="SSF54373">
    <property type="entry name" value="FAD-linked reductases, C-terminal domain"/>
    <property type="match status" value="1"/>
</dbReference>
<dbReference type="Gene3D" id="3.90.660.10">
    <property type="match status" value="1"/>
</dbReference>
<dbReference type="Gene3D" id="3.50.50.60">
    <property type="entry name" value="FAD/NAD(P)-binding domain"/>
    <property type="match status" value="1"/>
</dbReference>
<evidence type="ECO:0000313" key="4">
    <source>
        <dbReference type="Proteomes" id="UP000800093"/>
    </source>
</evidence>
<evidence type="ECO:0000256" key="1">
    <source>
        <dbReference type="SAM" id="MobiDB-lite"/>
    </source>
</evidence>
<feature type="compositionally biased region" description="Acidic residues" evidence="1">
    <location>
        <begin position="107"/>
        <end position="127"/>
    </location>
</feature>
<dbReference type="InterPro" id="IPR036188">
    <property type="entry name" value="FAD/NAD-bd_sf"/>
</dbReference>
<organism evidence="3 4">
    <name type="scientific">Lojkania enalia</name>
    <dbReference type="NCBI Taxonomy" id="147567"/>
    <lineage>
        <taxon>Eukaryota</taxon>
        <taxon>Fungi</taxon>
        <taxon>Dikarya</taxon>
        <taxon>Ascomycota</taxon>
        <taxon>Pezizomycotina</taxon>
        <taxon>Dothideomycetes</taxon>
        <taxon>Pleosporomycetidae</taxon>
        <taxon>Pleosporales</taxon>
        <taxon>Pleosporales incertae sedis</taxon>
        <taxon>Lojkania</taxon>
    </lineage>
</organism>
<feature type="region of interest" description="Disordered" evidence="1">
    <location>
        <begin position="80"/>
        <end position="129"/>
    </location>
</feature>
<dbReference type="OrthoDB" id="7777654at2759"/>